<gene>
    <name evidence="4" type="ORF">PACILC2_48020</name>
</gene>
<keyword evidence="5" id="KW-1185">Reference proteome</keyword>
<evidence type="ECO:0008006" key="6">
    <source>
        <dbReference type="Google" id="ProtNLM"/>
    </source>
</evidence>
<evidence type="ECO:0000256" key="3">
    <source>
        <dbReference type="ARBA" id="ARBA00023002"/>
    </source>
</evidence>
<dbReference type="Proteomes" id="UP000680304">
    <property type="component" value="Unassembled WGS sequence"/>
</dbReference>
<dbReference type="EMBL" id="BOVJ01000171">
    <property type="protein sequence ID" value="GIQ66234.1"/>
    <property type="molecule type" value="Genomic_DNA"/>
</dbReference>
<keyword evidence="2" id="KW-0274">FAD</keyword>
<proteinExistence type="predicted"/>
<dbReference type="PANTHER" id="PTHR11985">
    <property type="entry name" value="GLYCEROL-3-PHOSPHATE DEHYDROGENASE"/>
    <property type="match status" value="1"/>
</dbReference>
<accession>A0ABQ4NDE8</accession>
<keyword evidence="1" id="KW-0285">Flavoprotein</keyword>
<dbReference type="PROSITE" id="PS00978">
    <property type="entry name" value="FAD_G3PDH_2"/>
    <property type="match status" value="1"/>
</dbReference>
<organism evidence="4 5">
    <name type="scientific">Paenibacillus cisolokensis</name>
    <dbReference type="NCBI Taxonomy" id="1658519"/>
    <lineage>
        <taxon>Bacteria</taxon>
        <taxon>Bacillati</taxon>
        <taxon>Bacillota</taxon>
        <taxon>Bacilli</taxon>
        <taxon>Bacillales</taxon>
        <taxon>Paenibacillaceae</taxon>
        <taxon>Paenibacillus</taxon>
    </lineage>
</organism>
<evidence type="ECO:0000313" key="5">
    <source>
        <dbReference type="Proteomes" id="UP000680304"/>
    </source>
</evidence>
<reference evidence="4 5" key="1">
    <citation type="submission" date="2021-04" db="EMBL/GenBank/DDBJ databases">
        <title>Draft genome sequence of Paenibacillus cisolokensis, LC2-13A.</title>
        <authorList>
            <person name="Uke A."/>
            <person name="Chhe C."/>
            <person name="Baramee S."/>
            <person name="Kosugi A."/>
        </authorList>
    </citation>
    <scope>NUCLEOTIDE SEQUENCE [LARGE SCALE GENOMIC DNA]</scope>
    <source>
        <strain evidence="4 5">LC2-13A</strain>
    </source>
</reference>
<keyword evidence="3" id="KW-0560">Oxidoreductase</keyword>
<evidence type="ECO:0000256" key="1">
    <source>
        <dbReference type="ARBA" id="ARBA00022630"/>
    </source>
</evidence>
<dbReference type="InterPro" id="IPR036188">
    <property type="entry name" value="FAD/NAD-bd_sf"/>
</dbReference>
<evidence type="ECO:0000313" key="4">
    <source>
        <dbReference type="EMBL" id="GIQ66234.1"/>
    </source>
</evidence>
<dbReference type="InterPro" id="IPR000447">
    <property type="entry name" value="G3P_DH_FAD-dep"/>
</dbReference>
<dbReference type="Gene3D" id="3.50.50.60">
    <property type="entry name" value="FAD/NAD(P)-binding domain"/>
    <property type="match status" value="1"/>
</dbReference>
<dbReference type="PANTHER" id="PTHR11985:SF35">
    <property type="entry name" value="ANAEROBIC GLYCEROL-3-PHOSPHATE DEHYDROGENASE SUBUNIT A"/>
    <property type="match status" value="1"/>
</dbReference>
<protein>
    <recommendedName>
        <fullName evidence="6">Alpha-glycerophosphate oxidase C-terminal domain-containing protein</fullName>
    </recommendedName>
</protein>
<sequence length="138" mass="15036">MTAEDLAYVLNAANFMFPSLKLTERDVESSWAGLRPLIQQEGKDPSEISRRDEIFVSPSGLVSIAGGKLTGYRKMAENVVNSVLERLVREGRATQTPCKTKQIPISGGDVGGSDRYPQFVKEAAAKGVRSGFAEDERS</sequence>
<evidence type="ECO:0000256" key="2">
    <source>
        <dbReference type="ARBA" id="ARBA00022827"/>
    </source>
</evidence>
<name>A0ABQ4NDE8_9BACL</name>
<comment type="caution">
    <text evidence="4">The sequence shown here is derived from an EMBL/GenBank/DDBJ whole genome shotgun (WGS) entry which is preliminary data.</text>
</comment>